<dbReference type="SUPFAM" id="SSF52402">
    <property type="entry name" value="Adenine nucleotide alpha hydrolases-like"/>
    <property type="match status" value="1"/>
</dbReference>
<comment type="pathway">
    <text evidence="3">tRNA modification; 5-methoxycarbonylmethyl-2-thiouridine-tRNA biosynthesis.</text>
</comment>
<dbReference type="Pfam" id="PF10288">
    <property type="entry name" value="CTU2"/>
    <property type="match status" value="1"/>
</dbReference>
<dbReference type="GO" id="GO:0000049">
    <property type="term" value="F:tRNA binding"/>
    <property type="evidence" value="ECO:0007669"/>
    <property type="project" value="InterPro"/>
</dbReference>
<sequence>MQTYRIRGSRLSSPRRLLLPLSYGPSSSSLLYILDNHLQGQYNKTHKVTYELVVVHIDFFVTSADRDFSSGKLEQYRSLFNRHLFISHGLEESLDLEGIDWDALGVPRLSQNGNATERLQSFLSSAKSTTDRADIISILMTRLLVSIGKKNACDGILFGDSTTRLAEKTLTETAKGRGITVPWQVSDGATPYDIDFNYPLRDVLKKEILNFSRITSVLHELVVYDQTVHISASSKSITINDLMAQYFQSIETNFPSIVSNVVKTSSKLSVVVDNSTNYCGVCGVPCYGNQITSRESDETSDTTLSIENLNLAKIICYGCSKIVDSKNLNFFPS</sequence>
<evidence type="ECO:0000256" key="2">
    <source>
        <dbReference type="ARBA" id="ARBA00022694"/>
    </source>
</evidence>
<evidence type="ECO:0000256" key="3">
    <source>
        <dbReference type="HAMAP-Rule" id="MF_03054"/>
    </source>
</evidence>
<comment type="caution">
    <text evidence="4">The sequence shown here is derived from an EMBL/GenBank/DDBJ whole genome shotgun (WGS) entry which is preliminary data.</text>
</comment>
<dbReference type="GO" id="GO:0016783">
    <property type="term" value="F:sulfurtransferase activity"/>
    <property type="evidence" value="ECO:0007669"/>
    <property type="project" value="TreeGrafter"/>
</dbReference>
<comment type="function">
    <text evidence="3">Plays a central role in 2-thiolation of mcm(5)S(2)U at tRNA wobble positions of tRNA(Lys), tRNA(Glu) and tRNA(Gln). May act by forming a heterodimer with NCS6 that ligates sulfur from thiocarboxylated URM1 onto the uridine of tRNAs at wobble position. Prior mcm(5) tRNA modification by the elongator complex is required for 2-thiolation. May also be involved in protein urmylation.</text>
</comment>
<dbReference type="OrthoDB" id="25129at2759"/>
<comment type="subcellular location">
    <subcellularLocation>
        <location evidence="3">Cytoplasm</location>
    </subcellularLocation>
</comment>
<proteinExistence type="inferred from homology"/>
<dbReference type="UniPathway" id="UPA00988"/>
<dbReference type="Gene3D" id="3.40.50.620">
    <property type="entry name" value="HUPs"/>
    <property type="match status" value="1"/>
</dbReference>
<comment type="similarity">
    <text evidence="3">Belongs to the CTU2/NCS2 family.</text>
</comment>
<evidence type="ECO:0000313" key="4">
    <source>
        <dbReference type="EMBL" id="RKF64350.1"/>
    </source>
</evidence>
<dbReference type="EMBL" id="MCBR01013277">
    <property type="protein sequence ID" value="RKF64350.1"/>
    <property type="molecule type" value="Genomic_DNA"/>
</dbReference>
<dbReference type="PANTHER" id="PTHR20882">
    <property type="entry name" value="CYTOPLASMIC TRNA 2-THIOLATION PROTEIN 2"/>
    <property type="match status" value="1"/>
</dbReference>
<dbReference type="Proteomes" id="UP000285405">
    <property type="component" value="Unassembled WGS sequence"/>
</dbReference>
<dbReference type="GO" id="GO:0002143">
    <property type="term" value="P:tRNA wobble position uridine thiolation"/>
    <property type="evidence" value="ECO:0007669"/>
    <property type="project" value="TreeGrafter"/>
</dbReference>
<dbReference type="InterPro" id="IPR019407">
    <property type="entry name" value="CTU2"/>
</dbReference>
<dbReference type="InterPro" id="IPR014729">
    <property type="entry name" value="Rossmann-like_a/b/a_fold"/>
</dbReference>
<protein>
    <recommendedName>
        <fullName evidence="3">Cytoplasmic tRNA 2-thiolation protein 2</fullName>
    </recommendedName>
</protein>
<dbReference type="AlphaFoldDB" id="A0A420I3T1"/>
<evidence type="ECO:0000256" key="1">
    <source>
        <dbReference type="ARBA" id="ARBA00022490"/>
    </source>
</evidence>
<organism evidence="4 5">
    <name type="scientific">Golovinomyces cichoracearum</name>
    <dbReference type="NCBI Taxonomy" id="62708"/>
    <lineage>
        <taxon>Eukaryota</taxon>
        <taxon>Fungi</taxon>
        <taxon>Dikarya</taxon>
        <taxon>Ascomycota</taxon>
        <taxon>Pezizomycotina</taxon>
        <taxon>Leotiomycetes</taxon>
        <taxon>Erysiphales</taxon>
        <taxon>Erysiphaceae</taxon>
        <taxon>Golovinomyces</taxon>
    </lineage>
</organism>
<gene>
    <name evidence="3" type="primary">NCS2</name>
    <name evidence="3" type="synonym">CTU2</name>
    <name evidence="4" type="ORF">GcC1_132009</name>
</gene>
<dbReference type="HAMAP" id="MF_03054">
    <property type="entry name" value="CTU2"/>
    <property type="match status" value="1"/>
</dbReference>
<evidence type="ECO:0000313" key="5">
    <source>
        <dbReference type="Proteomes" id="UP000285405"/>
    </source>
</evidence>
<dbReference type="GO" id="GO:0016779">
    <property type="term" value="F:nucleotidyltransferase activity"/>
    <property type="evidence" value="ECO:0007669"/>
    <property type="project" value="UniProtKB-UniRule"/>
</dbReference>
<keyword evidence="1 3" id="KW-0963">Cytoplasm</keyword>
<name>A0A420I3T1_9PEZI</name>
<keyword evidence="2 3" id="KW-0819">tRNA processing</keyword>
<dbReference type="PANTHER" id="PTHR20882:SF14">
    <property type="entry name" value="CYTOPLASMIC TRNA 2-THIOLATION PROTEIN 2"/>
    <property type="match status" value="1"/>
</dbReference>
<accession>A0A420I3T1</accession>
<dbReference type="GO" id="GO:0032447">
    <property type="term" value="P:protein urmylation"/>
    <property type="evidence" value="ECO:0007669"/>
    <property type="project" value="UniProtKB-UniRule"/>
</dbReference>
<reference evidence="4 5" key="1">
    <citation type="journal article" date="2018" name="BMC Genomics">
        <title>Comparative genome analyses reveal sequence features reflecting distinct modes of host-adaptation between dicot and monocot powdery mildew.</title>
        <authorList>
            <person name="Wu Y."/>
            <person name="Ma X."/>
            <person name="Pan Z."/>
            <person name="Kale S.D."/>
            <person name="Song Y."/>
            <person name="King H."/>
            <person name="Zhang Q."/>
            <person name="Presley C."/>
            <person name="Deng X."/>
            <person name="Wei C.I."/>
            <person name="Xiao S."/>
        </authorList>
    </citation>
    <scope>NUCLEOTIDE SEQUENCE [LARGE SCALE GENOMIC DNA]</scope>
    <source>
        <strain evidence="4">UCSC1</strain>
    </source>
</reference>
<dbReference type="GO" id="GO:0005829">
    <property type="term" value="C:cytosol"/>
    <property type="evidence" value="ECO:0007669"/>
    <property type="project" value="TreeGrafter"/>
</dbReference>